<sequence>MERRWNVQQIMVRGMRRVFHYPGEFFSHHHLNRRLVRQPLQRIQELDGGFFERFGSLLKEQQTSAEAVETVQDDVDDEVVEEEVNKETSANLLAEAVGLNIEELYSEVLYEVIHTVGCMAEAEERDVIFNHLQKSFRLDPEKHELLLQQAKSKEVQ</sequence>
<proteinExistence type="predicted"/>
<organism evidence="1">
    <name type="scientific">Graphocephala atropunctata</name>
    <dbReference type="NCBI Taxonomy" id="36148"/>
    <lineage>
        <taxon>Eukaryota</taxon>
        <taxon>Metazoa</taxon>
        <taxon>Ecdysozoa</taxon>
        <taxon>Arthropoda</taxon>
        <taxon>Hexapoda</taxon>
        <taxon>Insecta</taxon>
        <taxon>Pterygota</taxon>
        <taxon>Neoptera</taxon>
        <taxon>Paraneoptera</taxon>
        <taxon>Hemiptera</taxon>
        <taxon>Auchenorrhyncha</taxon>
        <taxon>Membracoidea</taxon>
        <taxon>Cicadellidae</taxon>
        <taxon>Cicadellinae</taxon>
        <taxon>Cicadellini</taxon>
        <taxon>Graphocephala</taxon>
    </lineage>
</organism>
<gene>
    <name evidence="1" type="ORF">g.35266</name>
</gene>
<name>A0A1B6LQM9_9HEMI</name>
<reference evidence="1" key="1">
    <citation type="submission" date="2015-11" db="EMBL/GenBank/DDBJ databases">
        <title>De novo transcriptome assembly of four potential Pierce s Disease insect vectors from Arizona vineyards.</title>
        <authorList>
            <person name="Tassone E.E."/>
        </authorList>
    </citation>
    <scope>NUCLEOTIDE SEQUENCE</scope>
</reference>
<evidence type="ECO:0000313" key="1">
    <source>
        <dbReference type="EMBL" id="JAT26025.1"/>
    </source>
</evidence>
<protein>
    <submittedName>
        <fullName evidence="1">Uncharacterized protein</fullName>
    </submittedName>
</protein>
<accession>A0A1B6LQM9</accession>
<dbReference type="EMBL" id="GEBQ01013952">
    <property type="protein sequence ID" value="JAT26025.1"/>
    <property type="molecule type" value="Transcribed_RNA"/>
</dbReference>
<dbReference type="AlphaFoldDB" id="A0A1B6LQM9"/>